<evidence type="ECO:0000256" key="1">
    <source>
        <dbReference type="ARBA" id="ARBA00023015"/>
    </source>
</evidence>
<keyword evidence="1" id="KW-0805">Transcription regulation</keyword>
<dbReference type="PRINTS" id="PR00035">
    <property type="entry name" value="HTHGNTR"/>
</dbReference>
<proteinExistence type="predicted"/>
<dbReference type="Proteomes" id="UP000248863">
    <property type="component" value="Unassembled WGS sequence"/>
</dbReference>
<evidence type="ECO:0000256" key="3">
    <source>
        <dbReference type="ARBA" id="ARBA00023163"/>
    </source>
</evidence>
<dbReference type="GO" id="GO:0003700">
    <property type="term" value="F:DNA-binding transcription factor activity"/>
    <property type="evidence" value="ECO:0007669"/>
    <property type="project" value="InterPro"/>
</dbReference>
<dbReference type="EMBL" id="NPEU01000067">
    <property type="protein sequence ID" value="RAI39686.1"/>
    <property type="molecule type" value="Genomic_DNA"/>
</dbReference>
<dbReference type="PANTHER" id="PTHR44846">
    <property type="entry name" value="MANNOSYL-D-GLYCERATE TRANSPORT/METABOLISM SYSTEM REPRESSOR MNGR-RELATED"/>
    <property type="match status" value="1"/>
</dbReference>
<organism evidence="5 6">
    <name type="scientific">Rhodoplanes elegans</name>
    <dbReference type="NCBI Taxonomy" id="29408"/>
    <lineage>
        <taxon>Bacteria</taxon>
        <taxon>Pseudomonadati</taxon>
        <taxon>Pseudomonadota</taxon>
        <taxon>Alphaproteobacteria</taxon>
        <taxon>Hyphomicrobiales</taxon>
        <taxon>Nitrobacteraceae</taxon>
        <taxon>Rhodoplanes</taxon>
    </lineage>
</organism>
<name>A0A327KP43_9BRAD</name>
<dbReference type="PROSITE" id="PS50949">
    <property type="entry name" value="HTH_GNTR"/>
    <property type="match status" value="1"/>
</dbReference>
<dbReference type="PANTHER" id="PTHR44846:SF1">
    <property type="entry name" value="MANNOSYL-D-GLYCERATE TRANSPORT_METABOLISM SYSTEM REPRESSOR MNGR-RELATED"/>
    <property type="match status" value="1"/>
</dbReference>
<dbReference type="SUPFAM" id="SSF46785">
    <property type="entry name" value="Winged helix' DNA-binding domain"/>
    <property type="match status" value="1"/>
</dbReference>
<protein>
    <submittedName>
        <fullName evidence="5">GntR family transcriptional regulator</fullName>
    </submittedName>
</protein>
<dbReference type="InterPro" id="IPR011663">
    <property type="entry name" value="UTRA"/>
</dbReference>
<dbReference type="Pfam" id="PF00392">
    <property type="entry name" value="GntR"/>
    <property type="match status" value="1"/>
</dbReference>
<dbReference type="OrthoDB" id="9794015at2"/>
<evidence type="ECO:0000313" key="6">
    <source>
        <dbReference type="Proteomes" id="UP000248863"/>
    </source>
</evidence>
<dbReference type="GO" id="GO:0045892">
    <property type="term" value="P:negative regulation of DNA-templated transcription"/>
    <property type="evidence" value="ECO:0007669"/>
    <property type="project" value="TreeGrafter"/>
</dbReference>
<dbReference type="GO" id="GO:0003677">
    <property type="term" value="F:DNA binding"/>
    <property type="evidence" value="ECO:0007669"/>
    <property type="project" value="UniProtKB-KW"/>
</dbReference>
<sequence length="248" mass="27895">MTSPKTDIAPDLNRSAVARYIQLASLFRRRIESGQWPVGQQIPTVDELAEEVGVARATIRQALDELAKDQLIERFRAKGTFVRKRPEVQAWCEVATDWSGLLMPRENAVIQTLSEQRGMQPAHVMHPIGKLAPAYQRMRRLHSRNGTPYYLSDLFIDERLVGKISKKDFQTKPALKLIADIPGLKIKDARQTLTIATADVETAKLLDVSLNAPVAIVHRTVVDRDGCLVFVGEGQYRGDTLRIDMKLK</sequence>
<dbReference type="SMART" id="SM00345">
    <property type="entry name" value="HTH_GNTR"/>
    <property type="match status" value="1"/>
</dbReference>
<comment type="caution">
    <text evidence="5">The sequence shown here is derived from an EMBL/GenBank/DDBJ whole genome shotgun (WGS) entry which is preliminary data.</text>
</comment>
<gene>
    <name evidence="5" type="ORF">CH338_08710</name>
</gene>
<dbReference type="RefSeq" id="WP_111356713.1">
    <property type="nucleotide sequence ID" value="NZ_NHSK01000076.1"/>
</dbReference>
<keyword evidence="6" id="KW-1185">Reference proteome</keyword>
<evidence type="ECO:0000256" key="2">
    <source>
        <dbReference type="ARBA" id="ARBA00023125"/>
    </source>
</evidence>
<dbReference type="SMART" id="SM00866">
    <property type="entry name" value="UTRA"/>
    <property type="match status" value="1"/>
</dbReference>
<keyword evidence="3" id="KW-0804">Transcription</keyword>
<dbReference type="AlphaFoldDB" id="A0A327KP43"/>
<dbReference type="InterPro" id="IPR050679">
    <property type="entry name" value="Bact_HTH_transcr_reg"/>
</dbReference>
<dbReference type="InterPro" id="IPR036388">
    <property type="entry name" value="WH-like_DNA-bd_sf"/>
</dbReference>
<reference evidence="5 6" key="1">
    <citation type="submission" date="2017-07" db="EMBL/GenBank/DDBJ databases">
        <title>Draft Genome Sequences of Select Purple Nonsulfur Bacteria.</title>
        <authorList>
            <person name="Lasarre B."/>
            <person name="Mckinlay J.B."/>
        </authorList>
    </citation>
    <scope>NUCLEOTIDE SEQUENCE [LARGE SCALE GENOMIC DNA]</scope>
    <source>
        <strain evidence="5 6">DSM 11907</strain>
    </source>
</reference>
<accession>A0A327KP43</accession>
<keyword evidence="2" id="KW-0238">DNA-binding</keyword>
<dbReference type="Pfam" id="PF07702">
    <property type="entry name" value="UTRA"/>
    <property type="match status" value="1"/>
</dbReference>
<dbReference type="Gene3D" id="3.40.1410.10">
    <property type="entry name" value="Chorismate lyase-like"/>
    <property type="match status" value="1"/>
</dbReference>
<feature type="domain" description="HTH gntR-type" evidence="4">
    <location>
        <begin position="17"/>
        <end position="85"/>
    </location>
</feature>
<dbReference type="InterPro" id="IPR036390">
    <property type="entry name" value="WH_DNA-bd_sf"/>
</dbReference>
<evidence type="ECO:0000313" key="5">
    <source>
        <dbReference type="EMBL" id="RAI39686.1"/>
    </source>
</evidence>
<dbReference type="Gene3D" id="1.10.10.10">
    <property type="entry name" value="Winged helix-like DNA-binding domain superfamily/Winged helix DNA-binding domain"/>
    <property type="match status" value="1"/>
</dbReference>
<dbReference type="InterPro" id="IPR000524">
    <property type="entry name" value="Tscrpt_reg_HTH_GntR"/>
</dbReference>
<dbReference type="InterPro" id="IPR028978">
    <property type="entry name" value="Chorismate_lyase_/UTRA_dom_sf"/>
</dbReference>
<dbReference type="CDD" id="cd07377">
    <property type="entry name" value="WHTH_GntR"/>
    <property type="match status" value="1"/>
</dbReference>
<evidence type="ECO:0000259" key="4">
    <source>
        <dbReference type="PROSITE" id="PS50949"/>
    </source>
</evidence>
<dbReference type="SUPFAM" id="SSF64288">
    <property type="entry name" value="Chorismate lyase-like"/>
    <property type="match status" value="1"/>
</dbReference>